<evidence type="ECO:0000313" key="3">
    <source>
        <dbReference type="EMBL" id="KDR29126.1"/>
    </source>
</evidence>
<sequence>MSLYPTLSALLDYPEAALIDALPEIEAALAASPRARASLSPLVDALKSRSLIESQETYVATFDRTPSQSLHMFEHVHGESRDRGPAMVDLIDEYRALGLEVTSNELPDYVPLFLEVLGLIDPAKAQSLLDEAIHVLNAIGERLAKNESPYAGVFDVLRTLASVEPRPLTQPPVRDMDEALEMFGPGHDGVEPLLVPSRGASTQTIRFHPTVKEAR</sequence>
<reference evidence="2" key="4">
    <citation type="submission" date="2024-05" db="EMBL/GenBank/DDBJ databases">
        <authorList>
            <person name="Sun Q."/>
            <person name="Zhou Y."/>
        </authorList>
    </citation>
    <scope>NUCLEOTIDE SEQUENCE</scope>
    <source>
        <strain evidence="2">CGMCC 1.11013</strain>
    </source>
</reference>
<dbReference type="eggNOG" id="COG2180">
    <property type="taxonomic scope" value="Bacteria"/>
</dbReference>
<evidence type="ECO:0000256" key="1">
    <source>
        <dbReference type="ARBA" id="ARBA00023063"/>
    </source>
</evidence>
<dbReference type="RefSeq" id="WP_035968800.1">
    <property type="nucleotide sequence ID" value="NZ_BMEG01000004.1"/>
</dbReference>
<proteinExistence type="predicted"/>
<evidence type="ECO:0000313" key="5">
    <source>
        <dbReference type="Proteomes" id="UP000597138"/>
    </source>
</evidence>
<dbReference type="InterPro" id="IPR036411">
    <property type="entry name" value="TorD-like_sf"/>
</dbReference>
<keyword evidence="1" id="KW-0534">Nitrate assimilation</keyword>
<dbReference type="Pfam" id="PF02613">
    <property type="entry name" value="Nitrate_red_del"/>
    <property type="match status" value="1"/>
</dbReference>
<accession>A0A069NVT0</accession>
<dbReference type="Proteomes" id="UP000027439">
    <property type="component" value="Unassembled WGS sequence"/>
</dbReference>
<dbReference type="PANTHER" id="PTHR43680:SF2">
    <property type="entry name" value="NITRATE REDUCTASE MOLYBDENUM COFACTOR ASSEMBLY CHAPERONE NARJ"/>
    <property type="match status" value="1"/>
</dbReference>
<dbReference type="NCBIfam" id="TIGR00684">
    <property type="entry name" value="narJ"/>
    <property type="match status" value="1"/>
</dbReference>
<dbReference type="InterPro" id="IPR003765">
    <property type="entry name" value="NO3_reductase_chaperone_NarJ"/>
</dbReference>
<reference evidence="5" key="3">
    <citation type="journal article" date="2019" name="Int. J. Syst. Evol. Microbiol.">
        <title>The Global Catalogue of Microorganisms (GCM) 10K type strain sequencing project: providing services to taxonomists for standard genome sequencing and annotation.</title>
        <authorList>
            <consortium name="The Broad Institute Genomics Platform"/>
            <consortium name="The Broad Institute Genome Sequencing Center for Infectious Disease"/>
            <person name="Wu L."/>
            <person name="Ma J."/>
        </authorList>
    </citation>
    <scope>NUCLEOTIDE SEQUENCE [LARGE SCALE GENOMIC DNA]</scope>
    <source>
        <strain evidence="5">CGMCC 1.11013</strain>
    </source>
</reference>
<dbReference type="PANTHER" id="PTHR43680">
    <property type="entry name" value="NITRATE REDUCTASE MOLYBDENUM COFACTOR ASSEMBLY CHAPERONE"/>
    <property type="match status" value="1"/>
</dbReference>
<dbReference type="SUPFAM" id="SSF89155">
    <property type="entry name" value="TorD-like"/>
    <property type="match status" value="1"/>
</dbReference>
<reference evidence="2" key="1">
    <citation type="journal article" date="2014" name="Int. J. Syst. Evol. Microbiol.">
        <title>Complete genome of a new Firmicutes species belonging to the dominant human colonic microbiota ('Ruminococcus bicirculans') reveals two chromosomes and a selective capacity to utilize plant glucans.</title>
        <authorList>
            <consortium name="NISC Comparative Sequencing Program"/>
            <person name="Wegmann U."/>
            <person name="Louis P."/>
            <person name="Goesmann A."/>
            <person name="Henrissat B."/>
            <person name="Duncan S.H."/>
            <person name="Flint H.J."/>
        </authorList>
    </citation>
    <scope>NUCLEOTIDE SEQUENCE</scope>
    <source>
        <strain evidence="2">CGMCC 1.11013</strain>
    </source>
</reference>
<dbReference type="EMBL" id="JFHE01000032">
    <property type="protein sequence ID" value="KDR29126.1"/>
    <property type="molecule type" value="Genomic_DNA"/>
</dbReference>
<comment type="caution">
    <text evidence="3">The sequence shown here is derived from an EMBL/GenBank/DDBJ whole genome shotgun (WGS) entry which is preliminary data.</text>
</comment>
<keyword evidence="5" id="KW-1185">Reference proteome</keyword>
<dbReference type="Gene3D" id="1.10.3480.10">
    <property type="entry name" value="TorD-like"/>
    <property type="match status" value="1"/>
</dbReference>
<name>A0A069NVT0_9BURK</name>
<dbReference type="EMBL" id="BMEG01000004">
    <property type="protein sequence ID" value="GGD70720.1"/>
    <property type="molecule type" value="Genomic_DNA"/>
</dbReference>
<dbReference type="STRING" id="1071679.BG57_18510"/>
<dbReference type="AlphaFoldDB" id="A0A069NVT0"/>
<dbReference type="GO" id="GO:0016530">
    <property type="term" value="F:metallochaperone activity"/>
    <property type="evidence" value="ECO:0007669"/>
    <property type="project" value="TreeGrafter"/>
</dbReference>
<dbReference type="InterPro" id="IPR020945">
    <property type="entry name" value="DMSO/NO3_reduct_chaperone"/>
</dbReference>
<evidence type="ECO:0000313" key="4">
    <source>
        <dbReference type="Proteomes" id="UP000027439"/>
    </source>
</evidence>
<protein>
    <submittedName>
        <fullName evidence="2 3">Nitrate reductase</fullName>
    </submittedName>
</protein>
<gene>
    <name evidence="3" type="ORF">BG57_18510</name>
    <name evidence="2" type="ORF">GCM10010985_26500</name>
</gene>
<organism evidence="3 4">
    <name type="scientific">Caballeronia grimmiae</name>
    <dbReference type="NCBI Taxonomy" id="1071679"/>
    <lineage>
        <taxon>Bacteria</taxon>
        <taxon>Pseudomonadati</taxon>
        <taxon>Pseudomonadota</taxon>
        <taxon>Betaproteobacteria</taxon>
        <taxon>Burkholderiales</taxon>
        <taxon>Burkholderiaceae</taxon>
        <taxon>Caballeronia</taxon>
    </lineage>
</organism>
<dbReference type="GO" id="GO:0051131">
    <property type="term" value="P:chaperone-mediated protein complex assembly"/>
    <property type="evidence" value="ECO:0007669"/>
    <property type="project" value="InterPro"/>
</dbReference>
<dbReference type="GO" id="GO:0051082">
    <property type="term" value="F:unfolded protein binding"/>
    <property type="evidence" value="ECO:0007669"/>
    <property type="project" value="InterPro"/>
</dbReference>
<dbReference type="Proteomes" id="UP000597138">
    <property type="component" value="Unassembled WGS sequence"/>
</dbReference>
<dbReference type="OrthoDB" id="8478585at2"/>
<evidence type="ECO:0000313" key="2">
    <source>
        <dbReference type="EMBL" id="GGD70720.1"/>
    </source>
</evidence>
<dbReference type="GO" id="GO:0042128">
    <property type="term" value="P:nitrate assimilation"/>
    <property type="evidence" value="ECO:0007669"/>
    <property type="project" value="UniProtKB-KW"/>
</dbReference>
<reference evidence="3 4" key="2">
    <citation type="submission" date="2014-03" db="EMBL/GenBank/DDBJ databases">
        <title>Draft Genome Sequences of Four Burkholderia Strains.</title>
        <authorList>
            <person name="Liu X.Y."/>
            <person name="Li C.X."/>
            <person name="Xu J.H."/>
        </authorList>
    </citation>
    <scope>NUCLEOTIDE SEQUENCE [LARGE SCALE GENOMIC DNA]</scope>
    <source>
        <strain evidence="3 4">R27</strain>
    </source>
</reference>